<dbReference type="GO" id="GO:0003677">
    <property type="term" value="F:DNA binding"/>
    <property type="evidence" value="ECO:0007669"/>
    <property type="project" value="InterPro"/>
</dbReference>
<evidence type="ECO:0000313" key="10">
    <source>
        <dbReference type="Proteomes" id="UP000006757"/>
    </source>
</evidence>
<feature type="region of interest" description="Disordered" evidence="6">
    <location>
        <begin position="469"/>
        <end position="609"/>
    </location>
</feature>
<dbReference type="GO" id="GO:0000981">
    <property type="term" value="F:DNA-binding transcription factor activity, RNA polymerase II-specific"/>
    <property type="evidence" value="ECO:0007669"/>
    <property type="project" value="TreeGrafter"/>
</dbReference>
<sequence length="1191" mass="131804">MDASSIDYDKKTSKMPGASVDVIPVDKYDNDSSVKHIDDVEYGPADVKIHDAVFGDVTEDGPNYRNSNIGLGVLGIPAVFQTMGVVPGIILICFVQTIITWADYVVGTFKLNHPEVYSLADAGRVCFGRVGEEIFAVIFCISVITLTISVGVQDRPADAPPNWQKEFYIIGHPDFAGAMSAVASIVFATSATSTYFGIVSEMRDPRKFNRSMLIAQAFTTAFYIAIGVTVYYYCGQYVSFPALGSAGPLMKRVTYGIAIPGLLVTYTIYSHLPAKYIFVRLLRGSRHLSSSTPTHWMYWLSCTCGITLIAYIIGSAIPVFSNLVGFIGAFFCPWICMIPFAFMWLHDNYKNNLNRTIAIKLQAAWAVFVILAGLFLMGAGTWSAILALIADSSRTSPWSYSLPSWTDQRHLVHRWNVLTGPYRAALSALPDSGFGPDDPDPTIWSPARRPRTTVAASVGIVAIVASPTHNTTRQQCHQPRRMGRGVPSAPNGRTGLATPVERFGNPNQPWDGPCERCRREQRECVRGKSTTIPAVTPRKSDALELDPSSPHARPPHVSHPSQSSRSRSPRSRSPRHQTEEYADAPGEYYSGEEEDLGEGTGGENTLLNSHLQNPNDALRLLASASSLSYRRVGQNEKREVRWAGDNDAIWTEFEPIEEGCVTVQEAQALFTFLIHEESLLLAVVIAIAARYSTILANNRGPIVHRKLSKWIRQRILDVFDGEPALRCISTVEALLLLTEWPLAPKTPASGRADAASEEARLLSPSLRYDASSWTNIGLAVRLGQELGLHHAISANRKAPATWREMRSLKTWVYCYTADRHIAVRLGRNAVFQEAMSSRWWEATSSFVHSPQKREDVWTSDAWILGAIAQLMGTIQDHLYTNKDMTRSLLRTGAWEPFLRSLRLEIRYSKRATAHQLRDGSLSSALLQIELDYVVLYAYSLALRALQDKLRRRRQAGDVHYTAPSLLNLVEGPWIMEAASAARSIIETALNVLRARGLLRYCPSRIFQFILFATTFLYKALACGMVEEGQKKIAGMLDDIVSALSSESIDDEHFVKGFAELLTRLGKHWKSGASTNSPSVLNVEPSMREENRDSDPPAVLLTAPAAPAQNDTQHAMQLENIPIPGLNGTPPNLLELGWNFNPVFQMPAADHEQDILFQTIWDTSLQETDNETSNLYATLLGDSLNLPDGAGL</sequence>
<dbReference type="eggNOG" id="ENOG502RX9H">
    <property type="taxonomic scope" value="Eukaryota"/>
</dbReference>
<keyword evidence="10" id="KW-1185">Reference proteome</keyword>
<feature type="transmembrane region" description="Helical" evidence="7">
    <location>
        <begin position="323"/>
        <end position="345"/>
    </location>
</feature>
<organism evidence="9 10">
    <name type="scientific">Trichosporon asahii var. asahii (strain CBS 8904)</name>
    <name type="common">Yeast</name>
    <dbReference type="NCBI Taxonomy" id="1220162"/>
    <lineage>
        <taxon>Eukaryota</taxon>
        <taxon>Fungi</taxon>
        <taxon>Dikarya</taxon>
        <taxon>Basidiomycota</taxon>
        <taxon>Agaricomycotina</taxon>
        <taxon>Tremellomycetes</taxon>
        <taxon>Trichosporonales</taxon>
        <taxon>Trichosporonaceae</taxon>
        <taxon>Trichosporon</taxon>
    </lineage>
</organism>
<evidence type="ECO:0000256" key="3">
    <source>
        <dbReference type="ARBA" id="ARBA00022989"/>
    </source>
</evidence>
<dbReference type="InterPro" id="IPR013057">
    <property type="entry name" value="AA_transpt_TM"/>
</dbReference>
<proteinExistence type="predicted"/>
<dbReference type="SMART" id="SM00906">
    <property type="entry name" value="Fungal_trans"/>
    <property type="match status" value="1"/>
</dbReference>
<feature type="domain" description="Xylanolytic transcriptional activator regulatory" evidence="8">
    <location>
        <begin position="772"/>
        <end position="846"/>
    </location>
</feature>
<evidence type="ECO:0000256" key="6">
    <source>
        <dbReference type="SAM" id="MobiDB-lite"/>
    </source>
</evidence>
<feature type="transmembrane region" description="Helical" evidence="7">
    <location>
        <begin position="175"/>
        <end position="199"/>
    </location>
</feature>
<comment type="caution">
    <text evidence="9">The sequence shown here is derived from an EMBL/GenBank/DDBJ whole genome shotgun (WGS) entry which is preliminary data.</text>
</comment>
<dbReference type="GO" id="GO:0016020">
    <property type="term" value="C:membrane"/>
    <property type="evidence" value="ECO:0007669"/>
    <property type="project" value="UniProtKB-SubCell"/>
</dbReference>
<feature type="transmembrane region" description="Helical" evidence="7">
    <location>
        <begin position="134"/>
        <end position="152"/>
    </location>
</feature>
<gene>
    <name evidence="9" type="ORF">A1Q2_00766</name>
</gene>
<dbReference type="PANTHER" id="PTHR31644">
    <property type="entry name" value="TRANSCRIPTIONAL ACTIVATOR ARO80-RELATED"/>
    <property type="match status" value="1"/>
</dbReference>
<dbReference type="InParanoid" id="K1VWR2"/>
<feature type="transmembrane region" description="Helical" evidence="7">
    <location>
        <begin position="365"/>
        <end position="390"/>
    </location>
</feature>
<comment type="subcellular location">
    <subcellularLocation>
        <location evidence="1">Membrane</location>
    </subcellularLocation>
</comment>
<evidence type="ECO:0000256" key="1">
    <source>
        <dbReference type="ARBA" id="ARBA00004370"/>
    </source>
</evidence>
<dbReference type="STRING" id="1220162.K1VWR2"/>
<feature type="compositionally biased region" description="Basic and acidic residues" evidence="6">
    <location>
        <begin position="513"/>
        <end position="526"/>
    </location>
</feature>
<dbReference type="EMBL" id="AMBO01000185">
    <property type="protein sequence ID" value="EKD04966.1"/>
    <property type="molecule type" value="Genomic_DNA"/>
</dbReference>
<evidence type="ECO:0000256" key="5">
    <source>
        <dbReference type="ARBA" id="ARBA00023242"/>
    </source>
</evidence>
<evidence type="ECO:0000256" key="2">
    <source>
        <dbReference type="ARBA" id="ARBA00022692"/>
    </source>
</evidence>
<dbReference type="InterPro" id="IPR052780">
    <property type="entry name" value="AAA_Catabolism_Regulators"/>
</dbReference>
<keyword evidence="3 7" id="KW-1133">Transmembrane helix</keyword>
<dbReference type="GO" id="GO:0006351">
    <property type="term" value="P:DNA-templated transcription"/>
    <property type="evidence" value="ECO:0007669"/>
    <property type="project" value="InterPro"/>
</dbReference>
<dbReference type="Pfam" id="PF01490">
    <property type="entry name" value="Aa_trans"/>
    <property type="match status" value="2"/>
</dbReference>
<dbReference type="GO" id="GO:0008270">
    <property type="term" value="F:zinc ion binding"/>
    <property type="evidence" value="ECO:0007669"/>
    <property type="project" value="InterPro"/>
</dbReference>
<dbReference type="CDD" id="cd12148">
    <property type="entry name" value="fungal_TF_MHR"/>
    <property type="match status" value="1"/>
</dbReference>
<dbReference type="AlphaFoldDB" id="K1VWR2"/>
<dbReference type="GO" id="GO:0005634">
    <property type="term" value="C:nucleus"/>
    <property type="evidence" value="ECO:0007669"/>
    <property type="project" value="TreeGrafter"/>
</dbReference>
<name>K1VWR2_TRIAC</name>
<evidence type="ECO:0000256" key="4">
    <source>
        <dbReference type="ARBA" id="ARBA00023136"/>
    </source>
</evidence>
<feature type="transmembrane region" description="Helical" evidence="7">
    <location>
        <begin position="253"/>
        <end position="274"/>
    </location>
</feature>
<protein>
    <recommendedName>
        <fullName evidence="8">Xylanolytic transcriptional activator regulatory domain-containing protein</fullName>
    </recommendedName>
</protein>
<keyword evidence="2 7" id="KW-0812">Transmembrane</keyword>
<evidence type="ECO:0000313" key="9">
    <source>
        <dbReference type="EMBL" id="EKD04966.1"/>
    </source>
</evidence>
<reference evidence="9 10" key="1">
    <citation type="journal article" date="2012" name="Eukaryot. Cell">
        <title>Genome sequence of the Trichosporon asahii environmental strain CBS 8904.</title>
        <authorList>
            <person name="Yang R.Y."/>
            <person name="Li H.T."/>
            <person name="Zhu H."/>
            <person name="Zhou G.P."/>
            <person name="Wang M."/>
            <person name="Wang L."/>
        </authorList>
    </citation>
    <scope>NUCLEOTIDE SEQUENCE [LARGE SCALE GENOMIC DNA]</scope>
    <source>
        <strain evidence="9 10">CBS 8904</strain>
    </source>
</reference>
<accession>K1VWR2</accession>
<dbReference type="Proteomes" id="UP000006757">
    <property type="component" value="Unassembled WGS sequence"/>
</dbReference>
<dbReference type="Pfam" id="PF04082">
    <property type="entry name" value="Fungal_trans"/>
    <property type="match status" value="1"/>
</dbReference>
<keyword evidence="4 7" id="KW-0472">Membrane</keyword>
<evidence type="ECO:0000256" key="7">
    <source>
        <dbReference type="SAM" id="Phobius"/>
    </source>
</evidence>
<evidence type="ECO:0000259" key="8">
    <source>
        <dbReference type="SMART" id="SM00906"/>
    </source>
</evidence>
<dbReference type="GO" id="GO:0009074">
    <property type="term" value="P:aromatic amino acid family catabolic process"/>
    <property type="evidence" value="ECO:0007669"/>
    <property type="project" value="TreeGrafter"/>
</dbReference>
<dbReference type="InterPro" id="IPR007219">
    <property type="entry name" value="XnlR_reg_dom"/>
</dbReference>
<keyword evidence="5" id="KW-0539">Nucleus</keyword>
<dbReference type="GO" id="GO:0045944">
    <property type="term" value="P:positive regulation of transcription by RNA polymerase II"/>
    <property type="evidence" value="ECO:0007669"/>
    <property type="project" value="TreeGrafter"/>
</dbReference>
<dbReference type="PANTHER" id="PTHR31644:SF2">
    <property type="entry name" value="TRANSCRIPTIONAL ACTIVATOR ARO80-RELATED"/>
    <property type="match status" value="1"/>
</dbReference>
<feature type="transmembrane region" description="Helical" evidence="7">
    <location>
        <begin position="295"/>
        <end position="317"/>
    </location>
</feature>
<dbReference type="HOGENOM" id="CLU_007919_0_0_1"/>
<feature type="transmembrane region" description="Helical" evidence="7">
    <location>
        <begin position="211"/>
        <end position="233"/>
    </location>
</feature>
<dbReference type="OrthoDB" id="2593610at2759"/>